<dbReference type="EMBL" id="AP022587">
    <property type="protein sequence ID" value="BBY21052.1"/>
    <property type="molecule type" value="Genomic_DNA"/>
</dbReference>
<evidence type="ECO:0008006" key="4">
    <source>
        <dbReference type="Google" id="ProtNLM"/>
    </source>
</evidence>
<reference evidence="2 3" key="1">
    <citation type="journal article" date="2019" name="Emerg. Microbes Infect.">
        <title>Comprehensive subspecies identification of 175 nontuberculous mycobacteria species based on 7547 genomic profiles.</title>
        <authorList>
            <person name="Matsumoto Y."/>
            <person name="Kinjo T."/>
            <person name="Motooka D."/>
            <person name="Nabeya D."/>
            <person name="Jung N."/>
            <person name="Uechi K."/>
            <person name="Horii T."/>
            <person name="Iida T."/>
            <person name="Fujita J."/>
            <person name="Nakamura S."/>
        </authorList>
    </citation>
    <scope>NUCLEOTIDE SEQUENCE [LARGE SCALE GENOMIC DNA]</scope>
    <source>
        <strain evidence="2 3">JCM 17783</strain>
    </source>
</reference>
<organism evidence="2 3">
    <name type="scientific">Mycobacterium stomatepiae</name>
    <dbReference type="NCBI Taxonomy" id="470076"/>
    <lineage>
        <taxon>Bacteria</taxon>
        <taxon>Bacillati</taxon>
        <taxon>Actinomycetota</taxon>
        <taxon>Actinomycetes</taxon>
        <taxon>Mycobacteriales</taxon>
        <taxon>Mycobacteriaceae</taxon>
        <taxon>Mycobacterium</taxon>
        <taxon>Mycobacterium simiae complex</taxon>
    </lineage>
</organism>
<sequence>MSHHRTVKKVIAAALLSGGLALSDFGLSVAIAGAQPAPRPLDAWPGCPNDHPSGPCHWCPGQPLPPTGNHVTNPVVWDNNICHTYYYYVYFGQGNAAQNIWDGENPPPPPPPPPPGLINKDNCQQILGIFCPKA</sequence>
<dbReference type="Proteomes" id="UP000467130">
    <property type="component" value="Chromosome"/>
</dbReference>
<gene>
    <name evidence="2" type="ORF">MSTO_12570</name>
</gene>
<evidence type="ECO:0000313" key="2">
    <source>
        <dbReference type="EMBL" id="BBY21052.1"/>
    </source>
</evidence>
<proteinExistence type="predicted"/>
<dbReference type="AlphaFoldDB" id="A0A7I7Q4Q0"/>
<feature type="signal peptide" evidence="1">
    <location>
        <begin position="1"/>
        <end position="23"/>
    </location>
</feature>
<evidence type="ECO:0000313" key="3">
    <source>
        <dbReference type="Proteomes" id="UP000467130"/>
    </source>
</evidence>
<keyword evidence="3" id="KW-1185">Reference proteome</keyword>
<feature type="chain" id="PRO_5039328576" description="Secreted protein" evidence="1">
    <location>
        <begin position="24"/>
        <end position="134"/>
    </location>
</feature>
<protein>
    <recommendedName>
        <fullName evidence="4">Secreted protein</fullName>
    </recommendedName>
</protein>
<accession>A0A7I7Q4Q0</accession>
<name>A0A7I7Q4Q0_9MYCO</name>
<evidence type="ECO:0000256" key="1">
    <source>
        <dbReference type="SAM" id="SignalP"/>
    </source>
</evidence>
<keyword evidence="1" id="KW-0732">Signal</keyword>
<dbReference type="RefSeq" id="WP_163788980.1">
    <property type="nucleotide sequence ID" value="NZ_AP022587.1"/>
</dbReference>
<dbReference type="KEGG" id="msto:MSTO_12570"/>